<dbReference type="SUPFAM" id="SSF56935">
    <property type="entry name" value="Porins"/>
    <property type="match status" value="1"/>
</dbReference>
<dbReference type="STRING" id="249352.SAMN05444395_11717"/>
<keyword evidence="8" id="KW-0406">Ion transport</keyword>
<comment type="subcellular location">
    <subcellularLocation>
        <location evidence="1 12">Cell outer membrane</location>
        <topology evidence="1 12">Multi-pass membrane protein</topology>
    </subcellularLocation>
</comment>
<dbReference type="InterPro" id="IPR039426">
    <property type="entry name" value="TonB-dep_rcpt-like"/>
</dbReference>
<keyword evidence="4" id="KW-0410">Iron transport</keyword>
<proteinExistence type="inferred from homology"/>
<evidence type="ECO:0000313" key="14">
    <source>
        <dbReference type="EMBL" id="OAB26218.1"/>
    </source>
</evidence>
<evidence type="ECO:0000256" key="8">
    <source>
        <dbReference type="ARBA" id="ARBA00023065"/>
    </source>
</evidence>
<organism evidence="14 15">
    <name type="scientific">Flavobacterium fryxellicola</name>
    <dbReference type="NCBI Taxonomy" id="249352"/>
    <lineage>
        <taxon>Bacteria</taxon>
        <taxon>Pseudomonadati</taxon>
        <taxon>Bacteroidota</taxon>
        <taxon>Flavobacteriia</taxon>
        <taxon>Flavobacteriales</taxon>
        <taxon>Flavobacteriaceae</taxon>
        <taxon>Flavobacterium</taxon>
    </lineage>
</organism>
<evidence type="ECO:0000259" key="13">
    <source>
        <dbReference type="Pfam" id="PF00593"/>
    </source>
</evidence>
<evidence type="ECO:0000256" key="10">
    <source>
        <dbReference type="ARBA" id="ARBA00023136"/>
    </source>
</evidence>
<accession>A0A167VA98</accession>
<keyword evidence="3 12" id="KW-1134">Transmembrane beta strand</keyword>
<dbReference type="PANTHER" id="PTHR32552:SF68">
    <property type="entry name" value="FERRICHROME OUTER MEMBRANE TRANSPORTER_PHAGE RECEPTOR"/>
    <property type="match status" value="1"/>
</dbReference>
<keyword evidence="9" id="KW-0798">TonB box</keyword>
<dbReference type="Gene3D" id="2.40.170.20">
    <property type="entry name" value="TonB-dependent receptor, beta-barrel domain"/>
    <property type="match status" value="1"/>
</dbReference>
<keyword evidence="11 12" id="KW-0998">Cell outer membrane</keyword>
<name>A0A167VA98_9FLAO</name>
<evidence type="ECO:0000256" key="4">
    <source>
        <dbReference type="ARBA" id="ARBA00022496"/>
    </source>
</evidence>
<keyword evidence="7" id="KW-0408">Iron</keyword>
<keyword evidence="10 12" id="KW-0472">Membrane</keyword>
<comment type="caution">
    <text evidence="14">The sequence shown here is derived from an EMBL/GenBank/DDBJ whole genome shotgun (WGS) entry which is preliminary data.</text>
</comment>
<feature type="domain" description="TonB-dependent receptor-like beta-barrel" evidence="13">
    <location>
        <begin position="99"/>
        <end position="526"/>
    </location>
</feature>
<evidence type="ECO:0000256" key="2">
    <source>
        <dbReference type="ARBA" id="ARBA00022448"/>
    </source>
</evidence>
<gene>
    <name evidence="14" type="ORF">FBFR_13350</name>
</gene>
<sequence length="552" mass="61660">MFGGIENSYGAVINRITKKPFDTAKTAISYTTGSYGFNRITADVNTPLKEDKSVLLRTNVALQTQDSWQDAGFSTTNFIAPSLFYKVDDRLSLSFDADIYQYKGTPSNLIFVGEIAGVDSFDDLNFDNNRSFNNNQLFNNNFVTNAFAKAEYKLSSNWKSTTLVNYGKTNQESIFPIASIISTTEVEVELGKFDFNVTTQQIQQNFNGSFKLGSINNRLLLGLDYLRYNTFLTQAYPGVFETVSLQGPRLSLTQQSAADFFDGATVQNLKGKLQTYSAYASNVVDFNDKLHLLLSLRLDHFDNDGEINYTTNENSQGFKQTSLAPRLGLSYEIIDNELSLFGNYNSGFVNQQGVDVNGNTFDPEKASQIEGGIKWEAKSNIVNATLSYYDINVNNIVRGDINNPAFNIQNGNVVSRGLELDLAVNPFMGFNIIMGYAYNDSEITKGELEVEGNRLSRNPEHQANLYANYEFQNTLKGFSLGLGGNYGSETFTADNNQFKLNSYKILNANANYRTGKFSLGIRAENLGNEEYFSWNGQAYTQLRILGNLTLNF</sequence>
<reference evidence="14 15" key="1">
    <citation type="submission" date="2016-03" db="EMBL/GenBank/DDBJ databases">
        <title>Draft genome sequence of Flavobacterium fryxellicola DSM 16209.</title>
        <authorList>
            <person name="Shin S.-K."/>
            <person name="Yi H."/>
        </authorList>
    </citation>
    <scope>NUCLEOTIDE SEQUENCE [LARGE SCALE GENOMIC DNA]</scope>
    <source>
        <strain evidence="14 15">DSM 16209</strain>
    </source>
</reference>
<evidence type="ECO:0000256" key="12">
    <source>
        <dbReference type="PROSITE-ProRule" id="PRU01360"/>
    </source>
</evidence>
<evidence type="ECO:0000256" key="9">
    <source>
        <dbReference type="ARBA" id="ARBA00023077"/>
    </source>
</evidence>
<evidence type="ECO:0000256" key="3">
    <source>
        <dbReference type="ARBA" id="ARBA00022452"/>
    </source>
</evidence>
<evidence type="ECO:0000256" key="6">
    <source>
        <dbReference type="ARBA" id="ARBA00022729"/>
    </source>
</evidence>
<protein>
    <recommendedName>
        <fullName evidence="13">TonB-dependent receptor-like beta-barrel domain-containing protein</fullName>
    </recommendedName>
</protein>
<dbReference type="EMBL" id="LVJE01000034">
    <property type="protein sequence ID" value="OAB26218.1"/>
    <property type="molecule type" value="Genomic_DNA"/>
</dbReference>
<dbReference type="AlphaFoldDB" id="A0A167VA98"/>
<evidence type="ECO:0000256" key="11">
    <source>
        <dbReference type="ARBA" id="ARBA00023237"/>
    </source>
</evidence>
<dbReference type="InterPro" id="IPR000531">
    <property type="entry name" value="Beta-barrel_TonB"/>
</dbReference>
<dbReference type="PROSITE" id="PS52016">
    <property type="entry name" value="TONB_DEPENDENT_REC_3"/>
    <property type="match status" value="1"/>
</dbReference>
<comment type="similarity">
    <text evidence="12">Belongs to the TonB-dependent receptor family.</text>
</comment>
<evidence type="ECO:0000256" key="5">
    <source>
        <dbReference type="ARBA" id="ARBA00022692"/>
    </source>
</evidence>
<evidence type="ECO:0000256" key="7">
    <source>
        <dbReference type="ARBA" id="ARBA00023004"/>
    </source>
</evidence>
<dbReference type="GO" id="GO:0015344">
    <property type="term" value="F:siderophore uptake transmembrane transporter activity"/>
    <property type="evidence" value="ECO:0007669"/>
    <property type="project" value="TreeGrafter"/>
</dbReference>
<keyword evidence="2 12" id="KW-0813">Transport</keyword>
<keyword evidence="5 12" id="KW-0812">Transmembrane</keyword>
<dbReference type="InterPro" id="IPR036942">
    <property type="entry name" value="Beta-barrel_TonB_sf"/>
</dbReference>
<keyword evidence="6" id="KW-0732">Signal</keyword>
<evidence type="ECO:0000256" key="1">
    <source>
        <dbReference type="ARBA" id="ARBA00004571"/>
    </source>
</evidence>
<evidence type="ECO:0000313" key="15">
    <source>
        <dbReference type="Proteomes" id="UP000077164"/>
    </source>
</evidence>
<keyword evidence="15" id="KW-1185">Reference proteome</keyword>
<dbReference type="PANTHER" id="PTHR32552">
    <property type="entry name" value="FERRICHROME IRON RECEPTOR-RELATED"/>
    <property type="match status" value="1"/>
</dbReference>
<dbReference type="GO" id="GO:0009279">
    <property type="term" value="C:cell outer membrane"/>
    <property type="evidence" value="ECO:0007669"/>
    <property type="project" value="UniProtKB-SubCell"/>
</dbReference>
<dbReference type="Proteomes" id="UP000077164">
    <property type="component" value="Unassembled WGS sequence"/>
</dbReference>
<dbReference type="Pfam" id="PF00593">
    <property type="entry name" value="TonB_dep_Rec_b-barrel"/>
    <property type="match status" value="1"/>
</dbReference>